<feature type="binding site" evidence="6">
    <location>
        <begin position="169"/>
        <end position="170"/>
    </location>
    <ligand>
        <name>S-adenosyl-L-methionine</name>
        <dbReference type="ChEBI" id="CHEBI:59789"/>
    </ligand>
</feature>
<keyword evidence="8" id="KW-1185">Reference proteome</keyword>
<proteinExistence type="inferred from homology"/>
<dbReference type="Gene3D" id="3.40.50.150">
    <property type="entry name" value="Vaccinia Virus protein VP39"/>
    <property type="match status" value="1"/>
</dbReference>
<dbReference type="PANTHER" id="PTHR31760:SF0">
    <property type="entry name" value="S-ADENOSYL-L-METHIONINE-DEPENDENT METHYLTRANSFERASES SUPERFAMILY PROTEIN"/>
    <property type="match status" value="1"/>
</dbReference>
<dbReference type="EC" id="2.1.1.-" evidence="6"/>
<evidence type="ECO:0000256" key="4">
    <source>
        <dbReference type="ARBA" id="ARBA00022679"/>
    </source>
</evidence>
<comment type="similarity">
    <text evidence="6">Belongs to the methyltransferase superfamily. RNA methyltransferase RsmG family.</text>
</comment>
<dbReference type="HAMAP" id="MF_00074">
    <property type="entry name" value="16SrRNA_methyltr_G"/>
    <property type="match status" value="1"/>
</dbReference>
<organism evidence="7 8">
    <name type="scientific">Endomicrobium trichonymphae</name>
    <dbReference type="NCBI Taxonomy" id="1408204"/>
    <lineage>
        <taxon>Bacteria</taxon>
        <taxon>Pseudomonadati</taxon>
        <taxon>Elusimicrobiota</taxon>
        <taxon>Endomicrobiia</taxon>
        <taxon>Endomicrobiales</taxon>
        <taxon>Endomicrobiaceae</taxon>
        <taxon>Candidatus Endomicrobiellum</taxon>
    </lineage>
</organism>
<name>A0A1E5IG46_ENDTX</name>
<dbReference type="GO" id="GO:0005829">
    <property type="term" value="C:cytosol"/>
    <property type="evidence" value="ECO:0007669"/>
    <property type="project" value="TreeGrafter"/>
</dbReference>
<keyword evidence="5 6" id="KW-0949">S-adenosyl-L-methionine</keyword>
<comment type="caution">
    <text evidence="7">The sequence shown here is derived from an EMBL/GenBank/DDBJ whole genome shotgun (WGS) entry which is preliminary data.</text>
</comment>
<comment type="function">
    <text evidence="6">Specifically methylates the N7 position of a guanine in 16S rRNA.</text>
</comment>
<keyword evidence="3 6" id="KW-0489">Methyltransferase</keyword>
<dbReference type="InterPro" id="IPR029063">
    <property type="entry name" value="SAM-dependent_MTases_sf"/>
</dbReference>
<feature type="binding site" evidence="6">
    <location>
        <position position="124"/>
    </location>
    <ligand>
        <name>S-adenosyl-L-methionine</name>
        <dbReference type="ChEBI" id="CHEBI:59789"/>
    </ligand>
</feature>
<feature type="binding site" evidence="6">
    <location>
        <position position="188"/>
    </location>
    <ligand>
        <name>S-adenosyl-L-methionine</name>
        <dbReference type="ChEBI" id="CHEBI:59789"/>
    </ligand>
</feature>
<evidence type="ECO:0000256" key="2">
    <source>
        <dbReference type="ARBA" id="ARBA00022552"/>
    </source>
</evidence>
<sequence>MSDFIENETLFNEFEDYVAKNVIPFFSKETRKKFEIYFCELNEWNKKLNLISFKNARDLVYRHFCDSLYSAKAISDILTVYRLSVASSFFLSLKSKRKREGANRKQKSAENAVKIADLGTGSGMPGIPVKIALPGIKLTLIESITKKCRFLNNANNKLGFNIEILNKRAEEIGQNPAYRQRYDFILSRAVSKLSPNLEISIPLLKIGGYFIVHKTKKSEESSKDGLPSAENALKHLGAKLEQTIYYNLPEHESDYCILIFKKYKDTPANFPRKSCCSPNKP</sequence>
<keyword evidence="2 6" id="KW-0698">rRNA processing</keyword>
<evidence type="ECO:0000256" key="3">
    <source>
        <dbReference type="ARBA" id="ARBA00022603"/>
    </source>
</evidence>
<evidence type="ECO:0000256" key="5">
    <source>
        <dbReference type="ARBA" id="ARBA00022691"/>
    </source>
</evidence>
<accession>A0A1E5IG46</accession>
<keyword evidence="4 6" id="KW-0808">Transferase</keyword>
<reference evidence="7 8" key="1">
    <citation type="submission" date="2015-11" db="EMBL/GenBank/DDBJ databases">
        <title>Evidence for parallel genomic evolution in an endosymbiosis of termite gut flagellates.</title>
        <authorList>
            <person name="Zheng H."/>
        </authorList>
    </citation>
    <scope>NUCLEOTIDE SEQUENCE [LARGE SCALE GENOMIC DNA]</scope>
    <source>
        <strain evidence="7 8">CET450</strain>
    </source>
</reference>
<dbReference type="InterPro" id="IPR003682">
    <property type="entry name" value="rRNA_ssu_MeTfrase_G"/>
</dbReference>
<comment type="caution">
    <text evidence="6">Lacks conserved residue(s) required for the propagation of feature annotation.</text>
</comment>
<dbReference type="Proteomes" id="UP000095237">
    <property type="component" value="Unassembled WGS sequence"/>
</dbReference>
<dbReference type="GO" id="GO:0070043">
    <property type="term" value="F:rRNA (guanine-N7-)-methyltransferase activity"/>
    <property type="evidence" value="ECO:0007669"/>
    <property type="project" value="UniProtKB-UniRule"/>
</dbReference>
<dbReference type="EMBL" id="LNVX01000742">
    <property type="protein sequence ID" value="OEG69384.1"/>
    <property type="molecule type" value="Genomic_DNA"/>
</dbReference>
<dbReference type="PIRSF" id="PIRSF003078">
    <property type="entry name" value="GidB"/>
    <property type="match status" value="1"/>
</dbReference>
<comment type="subcellular location">
    <subcellularLocation>
        <location evidence="6">Cytoplasm</location>
    </subcellularLocation>
</comment>
<dbReference type="PANTHER" id="PTHR31760">
    <property type="entry name" value="S-ADENOSYL-L-METHIONINE-DEPENDENT METHYLTRANSFERASES SUPERFAMILY PROTEIN"/>
    <property type="match status" value="1"/>
</dbReference>
<dbReference type="Pfam" id="PF02527">
    <property type="entry name" value="GidB"/>
    <property type="match status" value="2"/>
</dbReference>
<evidence type="ECO:0000256" key="1">
    <source>
        <dbReference type="ARBA" id="ARBA00022490"/>
    </source>
</evidence>
<gene>
    <name evidence="6" type="primary">rsmG</name>
    <name evidence="7" type="ORF">ATZ36_09870</name>
</gene>
<evidence type="ECO:0000313" key="8">
    <source>
        <dbReference type="Proteomes" id="UP000095237"/>
    </source>
</evidence>
<feature type="binding site" evidence="6">
    <location>
        <position position="119"/>
    </location>
    <ligand>
        <name>S-adenosyl-L-methionine</name>
        <dbReference type="ChEBI" id="CHEBI:59789"/>
    </ligand>
</feature>
<protein>
    <recommendedName>
        <fullName evidence="6">Ribosomal RNA small subunit methyltransferase G</fullName>
        <ecNumber evidence="6">2.1.1.-</ecNumber>
    </recommendedName>
    <alternativeName>
        <fullName evidence="6">16S rRNA 7-methylguanosine methyltransferase</fullName>
        <shortName evidence="6">16S rRNA m7G methyltransferase</shortName>
    </alternativeName>
</protein>
<evidence type="ECO:0000256" key="6">
    <source>
        <dbReference type="HAMAP-Rule" id="MF_00074"/>
    </source>
</evidence>
<dbReference type="SUPFAM" id="SSF53335">
    <property type="entry name" value="S-adenosyl-L-methionine-dependent methyltransferases"/>
    <property type="match status" value="1"/>
</dbReference>
<dbReference type="CDD" id="cd02440">
    <property type="entry name" value="AdoMet_MTases"/>
    <property type="match status" value="1"/>
</dbReference>
<keyword evidence="1 6" id="KW-0963">Cytoplasm</keyword>
<dbReference type="AlphaFoldDB" id="A0A1E5IG46"/>
<dbReference type="NCBIfam" id="TIGR00138">
    <property type="entry name" value="rsmG_gidB"/>
    <property type="match status" value="1"/>
</dbReference>
<evidence type="ECO:0000313" key="7">
    <source>
        <dbReference type="EMBL" id="OEG69384.1"/>
    </source>
</evidence>